<gene>
    <name evidence="1" type="ORF">H9L13_04665</name>
</gene>
<organism evidence="1 2">
    <name type="scientific">Sphingomonas lutea</name>
    <dbReference type="NCBI Taxonomy" id="1045317"/>
    <lineage>
        <taxon>Bacteria</taxon>
        <taxon>Pseudomonadati</taxon>
        <taxon>Pseudomonadota</taxon>
        <taxon>Alphaproteobacteria</taxon>
        <taxon>Sphingomonadales</taxon>
        <taxon>Sphingomonadaceae</taxon>
        <taxon>Sphingomonas</taxon>
    </lineage>
</organism>
<dbReference type="Pfam" id="PF12276">
    <property type="entry name" value="DUF3617"/>
    <property type="match status" value="1"/>
</dbReference>
<dbReference type="RefSeq" id="WP_187539443.1">
    <property type="nucleotide sequence ID" value="NZ_BAABJT010000001.1"/>
</dbReference>
<name>A0A7G9SK02_9SPHN</name>
<reference evidence="1 2" key="1">
    <citation type="submission" date="2020-08" db="EMBL/GenBank/DDBJ databases">
        <title>Genome sequence of Sphingomonas lutea KCTC 23642T.</title>
        <authorList>
            <person name="Hyun D.-W."/>
            <person name="Bae J.-W."/>
        </authorList>
    </citation>
    <scope>NUCLEOTIDE SEQUENCE [LARGE SCALE GENOMIC DNA]</scope>
    <source>
        <strain evidence="1 2">KCTC 23642</strain>
    </source>
</reference>
<dbReference type="Proteomes" id="UP000515971">
    <property type="component" value="Chromosome"/>
</dbReference>
<dbReference type="KEGG" id="slut:H9L13_04665"/>
<dbReference type="PROSITE" id="PS51257">
    <property type="entry name" value="PROKAR_LIPOPROTEIN"/>
    <property type="match status" value="1"/>
</dbReference>
<dbReference type="InterPro" id="IPR022061">
    <property type="entry name" value="DUF3617"/>
</dbReference>
<keyword evidence="2" id="KW-1185">Reference proteome</keyword>
<protein>
    <submittedName>
        <fullName evidence="1">DUF3617 domain-containing protein</fullName>
    </submittedName>
</protein>
<accession>A0A7G9SK02</accession>
<proteinExistence type="predicted"/>
<dbReference type="EMBL" id="CP060718">
    <property type="protein sequence ID" value="QNN68177.1"/>
    <property type="molecule type" value="Genomic_DNA"/>
</dbReference>
<dbReference type="AlphaFoldDB" id="A0A7G9SK02"/>
<evidence type="ECO:0000313" key="1">
    <source>
        <dbReference type="EMBL" id="QNN68177.1"/>
    </source>
</evidence>
<sequence>MKAAIFACSTALALTACDKGPEIREENASVAEVANKVADAGGATNFVRPGRWESTVTIEEMSIPGMPAEASREMRGMQGQEQTSVSCLTEAEAKRPREDFFAGNNKSCRYDRFTMADGKIDAVMKCSNEGGTQTMTMQGNYSPTTYNMTMTMQGEGAASAGMAMKMRVDARHRGQCTGDEGA</sequence>
<evidence type="ECO:0000313" key="2">
    <source>
        <dbReference type="Proteomes" id="UP000515971"/>
    </source>
</evidence>